<feature type="transmembrane region" description="Helical" evidence="1">
    <location>
        <begin position="33"/>
        <end position="52"/>
    </location>
</feature>
<feature type="transmembrane region" description="Helical" evidence="1">
    <location>
        <begin position="7"/>
        <end position="27"/>
    </location>
</feature>
<dbReference type="AlphaFoldDB" id="A0A239K4Z8"/>
<organism evidence="2 3">
    <name type="scientific">Anaerovirgula multivorans</name>
    <dbReference type="NCBI Taxonomy" id="312168"/>
    <lineage>
        <taxon>Bacteria</taxon>
        <taxon>Bacillati</taxon>
        <taxon>Bacillota</taxon>
        <taxon>Clostridia</taxon>
        <taxon>Peptostreptococcales</taxon>
        <taxon>Natronincolaceae</taxon>
        <taxon>Anaerovirgula</taxon>
    </lineage>
</organism>
<dbReference type="Proteomes" id="UP000198304">
    <property type="component" value="Unassembled WGS sequence"/>
</dbReference>
<reference evidence="2 3" key="1">
    <citation type="submission" date="2017-06" db="EMBL/GenBank/DDBJ databases">
        <authorList>
            <person name="Kim H.J."/>
            <person name="Triplett B.A."/>
        </authorList>
    </citation>
    <scope>NUCLEOTIDE SEQUENCE [LARGE SCALE GENOMIC DNA]</scope>
    <source>
        <strain evidence="2 3">SCA</strain>
    </source>
</reference>
<keyword evidence="1" id="KW-0472">Membrane</keyword>
<dbReference type="EMBL" id="FZOJ01000042">
    <property type="protein sequence ID" value="SNT12194.1"/>
    <property type="molecule type" value="Genomic_DNA"/>
</dbReference>
<evidence type="ECO:0000313" key="3">
    <source>
        <dbReference type="Proteomes" id="UP000198304"/>
    </source>
</evidence>
<evidence type="ECO:0000313" key="2">
    <source>
        <dbReference type="EMBL" id="SNT12194.1"/>
    </source>
</evidence>
<evidence type="ECO:0000256" key="1">
    <source>
        <dbReference type="SAM" id="Phobius"/>
    </source>
</evidence>
<sequence>MHRIKNKYFDILTYIILPIALIYYYFIANKTSISHPIRFVFLILLLIDILSFEQFKNRFKK</sequence>
<keyword evidence="3" id="KW-1185">Reference proteome</keyword>
<protein>
    <submittedName>
        <fullName evidence="2">Uncharacterized protein</fullName>
    </submittedName>
</protein>
<proteinExistence type="predicted"/>
<name>A0A239K4Z8_9FIRM</name>
<accession>A0A239K4Z8</accession>
<keyword evidence="1" id="KW-1133">Transmembrane helix</keyword>
<keyword evidence="1" id="KW-0812">Transmembrane</keyword>
<gene>
    <name evidence="2" type="ORF">SAMN05446037_10428</name>
</gene>